<dbReference type="PANTHER" id="PTHR23417">
    <property type="entry name" value="3-DEOXY-D-MANNO-OCTULOSONIC-ACID TRANSFERASE/TRNA GUANINE-N 7 - -METHYLTRANSFERASE"/>
    <property type="match status" value="1"/>
</dbReference>
<dbReference type="HAMAP" id="MF_01057">
    <property type="entry name" value="tRNA_methyltr_TrmB"/>
    <property type="match status" value="1"/>
</dbReference>
<dbReference type="Proteomes" id="UP000295075">
    <property type="component" value="Unassembled WGS sequence"/>
</dbReference>
<dbReference type="CDD" id="cd02440">
    <property type="entry name" value="AdoMet_MTases"/>
    <property type="match status" value="1"/>
</dbReference>
<keyword evidence="10" id="KW-1185">Reference proteome</keyword>
<keyword evidence="6 7" id="KW-0819">tRNA processing</keyword>
<organism evidence="9 10">
    <name type="scientific">Kribbella albertanoniae</name>
    <dbReference type="NCBI Taxonomy" id="1266829"/>
    <lineage>
        <taxon>Bacteria</taxon>
        <taxon>Bacillati</taxon>
        <taxon>Actinomycetota</taxon>
        <taxon>Actinomycetes</taxon>
        <taxon>Propionibacteriales</taxon>
        <taxon>Kribbellaceae</taxon>
        <taxon>Kribbella</taxon>
    </lineage>
</organism>
<feature type="binding site" evidence="7">
    <location>
        <position position="174"/>
    </location>
    <ligand>
        <name>S-adenosyl-L-methionine</name>
        <dbReference type="ChEBI" id="CHEBI:59789"/>
    </ligand>
</feature>
<dbReference type="SUPFAM" id="SSF53335">
    <property type="entry name" value="S-adenosyl-L-methionine-dependent methyltransferases"/>
    <property type="match status" value="1"/>
</dbReference>
<dbReference type="EMBL" id="SMKA01000179">
    <property type="protein sequence ID" value="TDC22845.1"/>
    <property type="molecule type" value="Genomic_DNA"/>
</dbReference>
<evidence type="ECO:0000256" key="8">
    <source>
        <dbReference type="SAM" id="MobiDB-lite"/>
    </source>
</evidence>
<dbReference type="GO" id="GO:0008176">
    <property type="term" value="F:tRNA (guanine(46)-N7)-methyltransferase activity"/>
    <property type="evidence" value="ECO:0007669"/>
    <property type="project" value="UniProtKB-UniRule"/>
</dbReference>
<dbReference type="InterPro" id="IPR029063">
    <property type="entry name" value="SAM-dependent_MTases_sf"/>
</dbReference>
<dbReference type="PROSITE" id="PS51625">
    <property type="entry name" value="SAM_MT_TRMB"/>
    <property type="match status" value="1"/>
</dbReference>
<feature type="binding site" evidence="7">
    <location>
        <begin position="320"/>
        <end position="323"/>
    </location>
    <ligand>
        <name>substrate</name>
    </ligand>
</feature>
<evidence type="ECO:0000256" key="1">
    <source>
        <dbReference type="ARBA" id="ARBA00000142"/>
    </source>
</evidence>
<feature type="binding site" evidence="7">
    <location>
        <position position="226"/>
    </location>
    <ligand>
        <name>S-adenosyl-L-methionine</name>
        <dbReference type="ChEBI" id="CHEBI:59789"/>
    </ligand>
</feature>
<evidence type="ECO:0000256" key="4">
    <source>
        <dbReference type="ARBA" id="ARBA00022679"/>
    </source>
</evidence>
<evidence type="ECO:0000256" key="3">
    <source>
        <dbReference type="ARBA" id="ARBA00022603"/>
    </source>
</evidence>
<feature type="binding site" evidence="7">
    <location>
        <position position="199"/>
    </location>
    <ligand>
        <name>S-adenosyl-L-methionine</name>
        <dbReference type="ChEBI" id="CHEBI:59789"/>
    </ligand>
</feature>
<reference evidence="9 10" key="1">
    <citation type="submission" date="2019-03" db="EMBL/GenBank/DDBJ databases">
        <title>Draft genome sequences of novel Actinobacteria.</title>
        <authorList>
            <person name="Sahin N."/>
            <person name="Ay H."/>
            <person name="Saygin H."/>
        </authorList>
    </citation>
    <scope>NUCLEOTIDE SEQUENCE [LARGE SCALE GENOMIC DNA]</scope>
    <source>
        <strain evidence="9 10">JCM 30547</strain>
    </source>
</reference>
<name>A0A4V2XPP9_9ACTN</name>
<evidence type="ECO:0000313" key="10">
    <source>
        <dbReference type="Proteomes" id="UP000295075"/>
    </source>
</evidence>
<evidence type="ECO:0000256" key="6">
    <source>
        <dbReference type="ARBA" id="ARBA00022694"/>
    </source>
</evidence>
<feature type="binding site" evidence="7">
    <location>
        <position position="253"/>
    </location>
    <ligand>
        <name>substrate</name>
    </ligand>
</feature>
<comment type="similarity">
    <text evidence="7">Belongs to the class I-like SAM-binding methyltransferase superfamily. TrmB family.</text>
</comment>
<proteinExistence type="inferred from homology"/>
<comment type="caution">
    <text evidence="7">Lacks conserved residue(s) required for the propagation of feature annotation.</text>
</comment>
<feature type="region of interest" description="Disordered" evidence="8">
    <location>
        <begin position="1"/>
        <end position="42"/>
    </location>
</feature>
<comment type="pathway">
    <text evidence="7">tRNA modification; N(7)-methylguanine-tRNA biosynthesis.</text>
</comment>
<sequence length="344" mass="37904">MSTPRATWRASASSTRQAFAATSSKPAQNTSSASPSVPRNLSRDTLLKVARPAHLEHRSTTFWPRAWLSRAQGRAGSCGGRVAERAWRAAVVWVGGPAAGCGWGSFRIDLVETTDRKKRRGVPSTTQRGVRMTAGQRRAWDEHWSELGSKLEDLPAGPTDLVRWFGREAPTVLEIGSGMGEGTAQLAVAAPEVNHIAAEVYTAGLGQLMMLAEKYALENLRLLQGDAIAFLTDHVEPGGLDGVRIYFPDPWPKKKHHKRRLVAPAFIALVASRLRPGGTLHLATDWSHYAEQMLAVCEGEPTLRNQYDDWAPRPEWRPVTKFESRAQAEGRVVRDLIYVKRSGS</sequence>
<gene>
    <name evidence="7 9" type="primary">trmB</name>
    <name evidence="9" type="ORF">E1261_29805</name>
</gene>
<comment type="caution">
    <text evidence="9">The sequence shown here is derived from an EMBL/GenBank/DDBJ whole genome shotgun (WGS) entry which is preliminary data.</text>
</comment>
<accession>A0A4V2XPP9</accession>
<feature type="binding site" evidence="7">
    <location>
        <position position="249"/>
    </location>
    <ligand>
        <name>S-adenosyl-L-methionine</name>
        <dbReference type="ChEBI" id="CHEBI:59789"/>
    </ligand>
</feature>
<keyword evidence="3 7" id="KW-0489">Methyltransferase</keyword>
<protein>
    <recommendedName>
        <fullName evidence="7">tRNA (guanine-N(7)-)-methyltransferase</fullName>
        <ecNumber evidence="7">2.1.1.33</ecNumber>
    </recommendedName>
    <alternativeName>
        <fullName evidence="7">tRNA (guanine(46)-N(7))-methyltransferase</fullName>
    </alternativeName>
    <alternativeName>
        <fullName evidence="7">tRNA(m7G46)-methyltransferase</fullName>
    </alternativeName>
</protein>
<dbReference type="InterPro" id="IPR003358">
    <property type="entry name" value="tRNA_(Gua-N-7)_MeTrfase_Trmb"/>
</dbReference>
<evidence type="ECO:0000256" key="2">
    <source>
        <dbReference type="ARBA" id="ARBA00003015"/>
    </source>
</evidence>
<dbReference type="UniPathway" id="UPA00989"/>
<dbReference type="NCBIfam" id="TIGR00091">
    <property type="entry name" value="tRNA (guanosine(46)-N7)-methyltransferase TrmB"/>
    <property type="match status" value="1"/>
</dbReference>
<dbReference type="Gene3D" id="3.40.50.150">
    <property type="entry name" value="Vaccinia Virus protein VP39"/>
    <property type="match status" value="1"/>
</dbReference>
<dbReference type="InterPro" id="IPR055361">
    <property type="entry name" value="tRNA_methyltr_TrmB_bact"/>
</dbReference>
<dbReference type="PANTHER" id="PTHR23417:SF14">
    <property type="entry name" value="PENTACOTRIPEPTIDE-REPEAT REGION OF PRORP DOMAIN-CONTAINING PROTEIN"/>
    <property type="match status" value="1"/>
</dbReference>
<dbReference type="AlphaFoldDB" id="A0A4V2XPP9"/>
<keyword evidence="5 7" id="KW-0949">S-adenosyl-L-methionine</keyword>
<feature type="binding site" evidence="7">
    <location>
        <position position="285"/>
    </location>
    <ligand>
        <name>substrate</name>
    </ligand>
</feature>
<comment type="catalytic activity">
    <reaction evidence="1 7">
        <text>guanosine(46) in tRNA + S-adenosyl-L-methionine = N(7)-methylguanosine(46) in tRNA + S-adenosyl-L-homocysteine</text>
        <dbReference type="Rhea" id="RHEA:42708"/>
        <dbReference type="Rhea" id="RHEA-COMP:10188"/>
        <dbReference type="Rhea" id="RHEA-COMP:10189"/>
        <dbReference type="ChEBI" id="CHEBI:57856"/>
        <dbReference type="ChEBI" id="CHEBI:59789"/>
        <dbReference type="ChEBI" id="CHEBI:74269"/>
        <dbReference type="ChEBI" id="CHEBI:74480"/>
        <dbReference type="EC" id="2.1.1.33"/>
    </reaction>
</comment>
<feature type="compositionally biased region" description="Polar residues" evidence="8">
    <location>
        <begin position="1"/>
        <end position="39"/>
    </location>
</feature>
<dbReference type="EC" id="2.1.1.33" evidence="7"/>
<evidence type="ECO:0000313" key="9">
    <source>
        <dbReference type="EMBL" id="TDC22845.1"/>
    </source>
</evidence>
<evidence type="ECO:0000256" key="5">
    <source>
        <dbReference type="ARBA" id="ARBA00022691"/>
    </source>
</evidence>
<dbReference type="OrthoDB" id="9802090at2"/>
<evidence type="ECO:0000256" key="7">
    <source>
        <dbReference type="HAMAP-Rule" id="MF_01057"/>
    </source>
</evidence>
<comment type="function">
    <text evidence="2 7">Catalyzes the formation of N(7)-methylguanine at position 46 (m7G46) in tRNA.</text>
</comment>
<dbReference type="GO" id="GO:0043527">
    <property type="term" value="C:tRNA methyltransferase complex"/>
    <property type="evidence" value="ECO:0007669"/>
    <property type="project" value="TreeGrafter"/>
</dbReference>
<dbReference type="Pfam" id="PF02390">
    <property type="entry name" value="Methyltransf_4"/>
    <property type="match status" value="1"/>
</dbReference>
<keyword evidence="4 7" id="KW-0808">Transferase</keyword>